<proteinExistence type="inferred from homology"/>
<evidence type="ECO:0000256" key="4">
    <source>
        <dbReference type="ARBA" id="ARBA00022989"/>
    </source>
</evidence>
<dbReference type="PROSITE" id="PS50850">
    <property type="entry name" value="MFS"/>
    <property type="match status" value="1"/>
</dbReference>
<evidence type="ECO:0000256" key="3">
    <source>
        <dbReference type="ARBA" id="ARBA00022692"/>
    </source>
</evidence>
<dbReference type="Gene3D" id="1.20.1250.20">
    <property type="entry name" value="MFS general substrate transporter like domains"/>
    <property type="match status" value="2"/>
</dbReference>
<dbReference type="GO" id="GO:0015174">
    <property type="term" value="F:basic amino acid transmembrane transporter activity"/>
    <property type="evidence" value="ECO:0007669"/>
    <property type="project" value="TreeGrafter"/>
</dbReference>
<feature type="transmembrane region" description="Helical" evidence="6">
    <location>
        <begin position="278"/>
        <end position="297"/>
    </location>
</feature>
<sequence>MVKDKGVLNESSPLLFKGGSSECTTTIIQSHDSVETPTIPREEEVIIPDNVWYIIISLWTSSFLSAADTTIVSTTANVIASSMNGSDKIAWIATSYLLTNAVFQPLVGKISDVYGRRTTLLVSQVWFILGCLLCALSRTVNDFIVARAIAGVGGGGMSALSSIIVTDVIPLRKRGFFQGYANLVYGTGQFLGPIIGSIFLTANEKAGWRWMFGLQVPLVSITSVLVFKNVHEFRFDAELLMKNRFRLSNIKKIDLPGSLSLAGFIVAILILFSASSTFQVEAAVLCAVLSAISFYLVENYVVEERIIPPRAFQGLLRIAALIAFFGTMAMYSLNFVLPLYVQIIQDFSSFQLGVFNAFGVFSSAAGSLIAGWILKEKEKVRPEIVVKKSVNISIGSCLLSFAGAFICMFFVRAVKPTIDRADINYLKMAIIALGYTLTSLGYGSFLVSLLVLVVGEVGMRHQATVTGMNYMFRSMGSVGGVGISLGVYNLMLRKELYHYFVTKGREHGFSIYHKLLKDSFYIRNGLPQIYVHKVLKFYRESLGDSLVLVFIMGSLALILSLLMRLYNPHIGRHWTIV</sequence>
<keyword evidence="4 6" id="KW-1133">Transmembrane helix</keyword>
<keyword evidence="3 6" id="KW-0812">Transmembrane</keyword>
<comment type="subcellular location">
    <subcellularLocation>
        <location evidence="1">Membrane</location>
        <topology evidence="1">Multi-pass membrane protein</topology>
    </subcellularLocation>
</comment>
<dbReference type="InterPro" id="IPR036259">
    <property type="entry name" value="MFS_trans_sf"/>
</dbReference>
<dbReference type="PANTHER" id="PTHR23501">
    <property type="entry name" value="MAJOR FACILITATOR SUPERFAMILY"/>
    <property type="match status" value="1"/>
</dbReference>
<dbReference type="PROSITE" id="PS00216">
    <property type="entry name" value="SUGAR_TRANSPORT_1"/>
    <property type="match status" value="1"/>
</dbReference>
<dbReference type="GeneID" id="62197159"/>
<evidence type="ECO:0000256" key="6">
    <source>
        <dbReference type="SAM" id="Phobius"/>
    </source>
</evidence>
<dbReference type="GO" id="GO:0000329">
    <property type="term" value="C:fungal-type vacuole membrane"/>
    <property type="evidence" value="ECO:0007669"/>
    <property type="project" value="TreeGrafter"/>
</dbReference>
<reference evidence="8" key="1">
    <citation type="submission" date="2020-10" db="EMBL/GenBank/DDBJ databases">
        <authorList>
            <person name="Roach M.J.R."/>
        </authorList>
    </citation>
    <scope>NUCLEOTIDE SEQUENCE</scope>
    <source>
        <strain evidence="8">CBS 1945</strain>
    </source>
</reference>
<feature type="transmembrane region" description="Helical" evidence="6">
    <location>
        <begin position="119"/>
        <end position="138"/>
    </location>
</feature>
<accession>A0A875S3X6</accession>
<evidence type="ECO:0000259" key="7">
    <source>
        <dbReference type="PROSITE" id="PS50850"/>
    </source>
</evidence>
<dbReference type="InterPro" id="IPR011701">
    <property type="entry name" value="MFS"/>
</dbReference>
<dbReference type="PANTHER" id="PTHR23501:SF47">
    <property type="entry name" value="VACUOLAR BASIC AMINO ACID TRANSPORTER 1"/>
    <property type="match status" value="1"/>
</dbReference>
<feature type="transmembrane region" description="Helical" evidence="6">
    <location>
        <begin position="208"/>
        <end position="227"/>
    </location>
</feature>
<feature type="transmembrane region" description="Helical" evidence="6">
    <location>
        <begin position="318"/>
        <end position="341"/>
    </location>
</feature>
<feature type="transmembrane region" description="Helical" evidence="6">
    <location>
        <begin position="425"/>
        <end position="458"/>
    </location>
</feature>
<evidence type="ECO:0000313" key="9">
    <source>
        <dbReference type="Proteomes" id="UP000662931"/>
    </source>
</evidence>
<feature type="transmembrane region" description="Helical" evidence="6">
    <location>
        <begin position="253"/>
        <end position="272"/>
    </location>
</feature>
<protein>
    <recommendedName>
        <fullName evidence="7">Major facilitator superfamily (MFS) profile domain-containing protein</fullName>
    </recommendedName>
</protein>
<dbReference type="InterPro" id="IPR020846">
    <property type="entry name" value="MFS_dom"/>
</dbReference>
<feature type="transmembrane region" description="Helical" evidence="6">
    <location>
        <begin position="183"/>
        <end position="202"/>
    </location>
</feature>
<feature type="transmembrane region" description="Helical" evidence="6">
    <location>
        <begin position="353"/>
        <end position="374"/>
    </location>
</feature>
<name>A0A875S3X6_EENNA</name>
<dbReference type="RefSeq" id="XP_038779936.1">
    <property type="nucleotide sequence ID" value="XM_038924008.1"/>
</dbReference>
<comment type="similarity">
    <text evidence="2">Belongs to the major facilitator superfamily.</text>
</comment>
<feature type="domain" description="Major facilitator superfamily (MFS) profile" evidence="7">
    <location>
        <begin position="54"/>
        <end position="571"/>
    </location>
</feature>
<keyword evidence="9" id="KW-1185">Reference proteome</keyword>
<feature type="transmembrane region" description="Helical" evidence="6">
    <location>
        <begin position="545"/>
        <end position="566"/>
    </location>
</feature>
<feature type="transmembrane region" description="Helical" evidence="6">
    <location>
        <begin position="144"/>
        <end position="171"/>
    </location>
</feature>
<evidence type="ECO:0000256" key="2">
    <source>
        <dbReference type="ARBA" id="ARBA00008335"/>
    </source>
</evidence>
<organism evidence="8 9">
    <name type="scientific">Eeniella nana</name>
    <name type="common">Yeast</name>
    <name type="synonym">Brettanomyces nanus</name>
    <dbReference type="NCBI Taxonomy" id="13502"/>
    <lineage>
        <taxon>Eukaryota</taxon>
        <taxon>Fungi</taxon>
        <taxon>Dikarya</taxon>
        <taxon>Ascomycota</taxon>
        <taxon>Saccharomycotina</taxon>
        <taxon>Pichiomycetes</taxon>
        <taxon>Pichiales</taxon>
        <taxon>Pichiaceae</taxon>
        <taxon>Brettanomyces</taxon>
    </lineage>
</organism>
<evidence type="ECO:0000313" key="8">
    <source>
        <dbReference type="EMBL" id="QPG76371.1"/>
    </source>
</evidence>
<dbReference type="SUPFAM" id="SSF103473">
    <property type="entry name" value="MFS general substrate transporter"/>
    <property type="match status" value="1"/>
</dbReference>
<dbReference type="Proteomes" id="UP000662931">
    <property type="component" value="Chromosome 4"/>
</dbReference>
<dbReference type="AlphaFoldDB" id="A0A875S3X6"/>
<gene>
    <name evidence="8" type="ORF">FOA43_003759</name>
</gene>
<evidence type="ECO:0000256" key="5">
    <source>
        <dbReference type="ARBA" id="ARBA00023136"/>
    </source>
</evidence>
<keyword evidence="5 6" id="KW-0472">Membrane</keyword>
<dbReference type="InterPro" id="IPR005829">
    <property type="entry name" value="Sugar_transporter_CS"/>
</dbReference>
<feature type="transmembrane region" description="Helical" evidence="6">
    <location>
        <begin position="394"/>
        <end position="413"/>
    </location>
</feature>
<dbReference type="KEGG" id="bnn:FOA43_003759"/>
<dbReference type="OrthoDB" id="10021397at2759"/>
<evidence type="ECO:0000256" key="1">
    <source>
        <dbReference type="ARBA" id="ARBA00004141"/>
    </source>
</evidence>
<feature type="transmembrane region" description="Helical" evidence="6">
    <location>
        <begin position="470"/>
        <end position="491"/>
    </location>
</feature>
<dbReference type="EMBL" id="CP064815">
    <property type="protein sequence ID" value="QPG76371.1"/>
    <property type="molecule type" value="Genomic_DNA"/>
</dbReference>
<dbReference type="Pfam" id="PF07690">
    <property type="entry name" value="MFS_1"/>
    <property type="match status" value="1"/>
</dbReference>